<comment type="caution">
    <text evidence="1">The sequence shown here is derived from an EMBL/GenBank/DDBJ whole genome shotgun (WGS) entry which is preliminary data.</text>
</comment>
<name>A0A108T7A3_9BACE</name>
<accession>A0A108T7A3</accession>
<dbReference type="RefSeq" id="WP_007215620.1">
    <property type="nucleotide sequence ID" value="NZ_CABMLT010000015.1"/>
</dbReference>
<sequence>MKAITEMINQILMEWDPIGVGPELAIDEYQGYIPIILRSCFDKKKLLDCLQNIVIHEMGLEYDLNNEKHNNDIQLICDKIIQVYSVQSDIPSV</sequence>
<gene>
    <name evidence="1" type="ORF">F2Y81_29660</name>
</gene>
<organism evidence="1 2">
    <name type="scientific">Bacteroides cellulosilyticus</name>
    <dbReference type="NCBI Taxonomy" id="246787"/>
    <lineage>
        <taxon>Bacteria</taxon>
        <taxon>Pseudomonadati</taxon>
        <taxon>Bacteroidota</taxon>
        <taxon>Bacteroidia</taxon>
        <taxon>Bacteroidales</taxon>
        <taxon>Bacteroidaceae</taxon>
        <taxon>Bacteroides</taxon>
    </lineage>
</organism>
<evidence type="ECO:0000313" key="1">
    <source>
        <dbReference type="EMBL" id="KAA5410110.1"/>
    </source>
</evidence>
<dbReference type="Proteomes" id="UP000448877">
    <property type="component" value="Unassembled WGS sequence"/>
</dbReference>
<reference evidence="1 2" key="1">
    <citation type="journal article" date="2019" name="Nat. Med.">
        <title>A library of human gut bacterial isolates paired with longitudinal multiomics data enables mechanistic microbiome research.</title>
        <authorList>
            <person name="Poyet M."/>
            <person name="Groussin M."/>
            <person name="Gibbons S.M."/>
            <person name="Avila-Pacheco J."/>
            <person name="Jiang X."/>
            <person name="Kearney S.M."/>
            <person name="Perrotta A.R."/>
            <person name="Berdy B."/>
            <person name="Zhao S."/>
            <person name="Lieberman T.D."/>
            <person name="Swanson P.K."/>
            <person name="Smith M."/>
            <person name="Roesemann S."/>
            <person name="Alexander J.E."/>
            <person name="Rich S.A."/>
            <person name="Livny J."/>
            <person name="Vlamakis H."/>
            <person name="Clish C."/>
            <person name="Bullock K."/>
            <person name="Deik A."/>
            <person name="Scott J."/>
            <person name="Pierce K.A."/>
            <person name="Xavier R.J."/>
            <person name="Alm E.J."/>
        </authorList>
    </citation>
    <scope>NUCLEOTIDE SEQUENCE [LARGE SCALE GENOMIC DNA]</scope>
    <source>
        <strain evidence="1 2">BIOML-A6</strain>
    </source>
</reference>
<dbReference type="AlphaFoldDB" id="A0A108T7A3"/>
<evidence type="ECO:0008006" key="3">
    <source>
        <dbReference type="Google" id="ProtNLM"/>
    </source>
</evidence>
<protein>
    <recommendedName>
        <fullName evidence="3">DUF1871 family protein</fullName>
    </recommendedName>
</protein>
<dbReference type="EMBL" id="VVYV01000144">
    <property type="protein sequence ID" value="KAA5410110.1"/>
    <property type="molecule type" value="Genomic_DNA"/>
</dbReference>
<evidence type="ECO:0000313" key="2">
    <source>
        <dbReference type="Proteomes" id="UP000448877"/>
    </source>
</evidence>
<dbReference type="GeneID" id="66309750"/>
<proteinExistence type="predicted"/>